<feature type="region of interest" description="Disordered" evidence="1">
    <location>
        <begin position="488"/>
        <end position="522"/>
    </location>
</feature>
<feature type="transmembrane region" description="Helical" evidence="2">
    <location>
        <begin position="253"/>
        <end position="276"/>
    </location>
</feature>
<keyword evidence="2" id="KW-0472">Membrane</keyword>
<gene>
    <name evidence="3" type="ORF">BMF94_6295</name>
</gene>
<proteinExistence type="predicted"/>
<evidence type="ECO:0000313" key="4">
    <source>
        <dbReference type="Proteomes" id="UP000237144"/>
    </source>
</evidence>
<feature type="transmembrane region" description="Helical" evidence="2">
    <location>
        <begin position="172"/>
        <end position="197"/>
    </location>
</feature>
<sequence length="522" mass="57262">MVLIRVPASRVPAGMNPYEFYIGVLESVFDMDPVRGFTARLAVLWALCAYGLIMSMVYFGVLVIEYRQRKKTIWLWRLVRRSNGRYIVGNQHALFAIFSLITCAVMIGYLVNFHQVFVLKTHQDDAFYWRTTIFIAFGVQLWVTSFANLQAGILASQAAAKKYILSPVLANTFYIGAFLAMLLSCLSLDIVCGVAWAQCWRAHVQVLAQLRTLSVTRVNDTPAQAAALVNGGLLNRVNSRLGLTIATLRAINALYAFGFTLIIAANLGGLALLFTLRRQINFNMRRMSDDQAVSTPGIALTPPEENGDPLAAAAPRPFSFATRINEKSSSDSSKSPARQVVFVRSVEQRLEGPGGVSEDRPYHSGKGMSVGELKQAAANDAPASAANRAQAKQLLALRKVQWDVIVLLIAIVIIALTCVAIGLWLAISPTSVYARWATTEVAYFLVPWMFLLGIDFALSFLLFNALRHLVPNDSIFAKLFGQGKATARRSSASGLLSSDELDSMATESREVDEVAIGARQQP</sequence>
<keyword evidence="2" id="KW-1133">Transmembrane helix</keyword>
<name>A0A2S5B1Z8_9BASI</name>
<feature type="transmembrane region" description="Helical" evidence="2">
    <location>
        <begin position="131"/>
        <end position="151"/>
    </location>
</feature>
<evidence type="ECO:0000256" key="1">
    <source>
        <dbReference type="SAM" id="MobiDB-lite"/>
    </source>
</evidence>
<protein>
    <submittedName>
        <fullName evidence="3">Uncharacterized protein</fullName>
    </submittedName>
</protein>
<dbReference type="OrthoDB" id="2523997at2759"/>
<keyword evidence="2" id="KW-0812">Transmembrane</keyword>
<feature type="transmembrane region" description="Helical" evidence="2">
    <location>
        <begin position="447"/>
        <end position="466"/>
    </location>
</feature>
<feature type="transmembrane region" description="Helical" evidence="2">
    <location>
        <begin position="87"/>
        <end position="111"/>
    </location>
</feature>
<reference evidence="3 4" key="1">
    <citation type="journal article" date="2018" name="Front. Microbiol.">
        <title>Prospects for Fungal Bioremediation of Acidic Radioactive Waste Sites: Characterization and Genome Sequence of Rhodotorula taiwanensis MD1149.</title>
        <authorList>
            <person name="Tkavc R."/>
            <person name="Matrosova V.Y."/>
            <person name="Grichenko O.E."/>
            <person name="Gostincar C."/>
            <person name="Volpe R.P."/>
            <person name="Klimenkova P."/>
            <person name="Gaidamakova E.K."/>
            <person name="Zhou C.E."/>
            <person name="Stewart B.J."/>
            <person name="Lyman M.G."/>
            <person name="Malfatti S.A."/>
            <person name="Rubinfeld B."/>
            <person name="Courtot M."/>
            <person name="Singh J."/>
            <person name="Dalgard C.L."/>
            <person name="Hamilton T."/>
            <person name="Frey K.G."/>
            <person name="Gunde-Cimerman N."/>
            <person name="Dugan L."/>
            <person name="Daly M.J."/>
        </authorList>
    </citation>
    <scope>NUCLEOTIDE SEQUENCE [LARGE SCALE GENOMIC DNA]</scope>
    <source>
        <strain evidence="3 4">MD1149</strain>
    </source>
</reference>
<evidence type="ECO:0000256" key="2">
    <source>
        <dbReference type="SAM" id="Phobius"/>
    </source>
</evidence>
<comment type="caution">
    <text evidence="3">The sequence shown here is derived from an EMBL/GenBank/DDBJ whole genome shotgun (WGS) entry which is preliminary data.</text>
</comment>
<feature type="compositionally biased region" description="Low complexity" evidence="1">
    <location>
        <begin position="488"/>
        <end position="498"/>
    </location>
</feature>
<evidence type="ECO:0000313" key="3">
    <source>
        <dbReference type="EMBL" id="POY70711.1"/>
    </source>
</evidence>
<dbReference type="AlphaFoldDB" id="A0A2S5B1Z8"/>
<organism evidence="3 4">
    <name type="scientific">Rhodotorula taiwanensis</name>
    <dbReference type="NCBI Taxonomy" id="741276"/>
    <lineage>
        <taxon>Eukaryota</taxon>
        <taxon>Fungi</taxon>
        <taxon>Dikarya</taxon>
        <taxon>Basidiomycota</taxon>
        <taxon>Pucciniomycotina</taxon>
        <taxon>Microbotryomycetes</taxon>
        <taxon>Sporidiobolales</taxon>
        <taxon>Sporidiobolaceae</taxon>
        <taxon>Rhodotorula</taxon>
    </lineage>
</organism>
<feature type="transmembrane region" description="Helical" evidence="2">
    <location>
        <begin position="42"/>
        <end position="66"/>
    </location>
</feature>
<dbReference type="EMBL" id="PJQD01000098">
    <property type="protein sequence ID" value="POY70711.1"/>
    <property type="molecule type" value="Genomic_DNA"/>
</dbReference>
<feature type="transmembrane region" description="Helical" evidence="2">
    <location>
        <begin position="404"/>
        <end position="427"/>
    </location>
</feature>
<keyword evidence="4" id="KW-1185">Reference proteome</keyword>
<dbReference type="Proteomes" id="UP000237144">
    <property type="component" value="Unassembled WGS sequence"/>
</dbReference>
<accession>A0A2S5B1Z8</accession>